<feature type="transmembrane region" description="Helical" evidence="6">
    <location>
        <begin position="326"/>
        <end position="347"/>
    </location>
</feature>
<comment type="subcellular location">
    <subcellularLocation>
        <location evidence="1">Cell membrane</location>
        <topology evidence="1">Multi-pass membrane protein</topology>
    </subcellularLocation>
</comment>
<feature type="transmembrane region" description="Helical" evidence="6">
    <location>
        <begin position="271"/>
        <end position="294"/>
    </location>
</feature>
<feature type="transmembrane region" description="Helical" evidence="6">
    <location>
        <begin position="407"/>
        <end position="429"/>
    </location>
</feature>
<evidence type="ECO:0000256" key="1">
    <source>
        <dbReference type="ARBA" id="ARBA00004651"/>
    </source>
</evidence>
<evidence type="ECO:0000256" key="3">
    <source>
        <dbReference type="ARBA" id="ARBA00022692"/>
    </source>
</evidence>
<evidence type="ECO:0000259" key="7">
    <source>
        <dbReference type="Pfam" id="PF02687"/>
    </source>
</evidence>
<reference evidence="8 9" key="1">
    <citation type="journal article" date="2012" name="BMC Genomics">
        <title>Complete genome sequence of Saccharothrix espanaensis DSM 44229T and comparison to the other completely sequenced Pseudonocardiaceae.</title>
        <authorList>
            <person name="Strobel T."/>
            <person name="Al-Dilaimi A."/>
            <person name="Blom J."/>
            <person name="Gessner A."/>
            <person name="Kalinowski J."/>
            <person name="Luzhetska M."/>
            <person name="Puhler A."/>
            <person name="Szczepanowski R."/>
            <person name="Bechthold A."/>
            <person name="Ruckert C."/>
        </authorList>
    </citation>
    <scope>NUCLEOTIDE SEQUENCE [LARGE SCALE GENOMIC DNA]</scope>
    <source>
        <strain evidence="9">ATCC 51144 / DSM 44229 / JCM 9112 / NBRC 15066 / NRRL 15764</strain>
    </source>
</reference>
<proteinExistence type="predicted"/>
<dbReference type="InterPro" id="IPR003838">
    <property type="entry name" value="ABC3_permease_C"/>
</dbReference>
<accession>K0JZF7</accession>
<keyword evidence="2" id="KW-1003">Cell membrane</keyword>
<keyword evidence="4 6" id="KW-1133">Transmembrane helix</keyword>
<feature type="transmembrane region" description="Helical" evidence="6">
    <location>
        <begin position="359"/>
        <end position="386"/>
    </location>
</feature>
<dbReference type="EMBL" id="HE804045">
    <property type="protein sequence ID" value="CCH29643.1"/>
    <property type="molecule type" value="Genomic_DNA"/>
</dbReference>
<keyword evidence="5 6" id="KW-0472">Membrane</keyword>
<dbReference type="PATRIC" id="fig|1179773.3.peg.2322"/>
<dbReference type="AlphaFoldDB" id="K0JZF7"/>
<dbReference type="STRING" id="1179773.BN6_23250"/>
<keyword evidence="9" id="KW-1185">Reference proteome</keyword>
<dbReference type="eggNOG" id="COG0577">
    <property type="taxonomic scope" value="Bacteria"/>
</dbReference>
<dbReference type="HOGENOM" id="CLU_578571_0_0_11"/>
<evidence type="ECO:0000256" key="6">
    <source>
        <dbReference type="SAM" id="Phobius"/>
    </source>
</evidence>
<feature type="transmembrane region" description="Helical" evidence="6">
    <location>
        <begin position="184"/>
        <end position="205"/>
    </location>
</feature>
<keyword evidence="3 6" id="KW-0812">Transmembrane</keyword>
<feature type="domain" description="ABC3 transporter permease C-terminal" evidence="7">
    <location>
        <begin position="186"/>
        <end position="299"/>
    </location>
</feature>
<gene>
    <name evidence="8" type="ordered locus">BN6_23250</name>
</gene>
<dbReference type="OrthoDB" id="4871813at2"/>
<evidence type="ECO:0000256" key="2">
    <source>
        <dbReference type="ARBA" id="ARBA00022475"/>
    </source>
</evidence>
<dbReference type="GO" id="GO:0005886">
    <property type="term" value="C:plasma membrane"/>
    <property type="evidence" value="ECO:0007669"/>
    <property type="project" value="UniProtKB-SubCell"/>
</dbReference>
<sequence>MRVAFAVLRGDPRGRVAALLGGATTAVGVLLVLWLVGAPAALDARESRAAWRSATAGEGQGALTVATTRDEFGGRWIERFDVTSAGGAVPVPAGIPRLPGPGEVLLSPALAALVREVPAERLGRRFPGAVVGEVGGAALRFPDELVAIVGHPHGTVAGTPRRDLVGAHRPDAADVGMLSLLSKVGLVVLVVPCLVLVASAGRLTAARRARRLAALRVAGATPGQALRLTAVEAAVGAVPGSVLGAVAAGPASRWAAEVPWGGGTWFPADFAPSPLTAGAVAVLASALLVGAAVLGHVRQRTVRRDAAPLGPGRWGLGRRGTGRWGVAGRLLFALVAAGVFGAGVVAAEVLGPRHHHVAVLVGLAGVVLALVVAGPVVTALVGRVVLRGRRGAWALLVGRRLATRPVAAFRASAGVLVAVFTGSLALTMLPVLEAEVRFDDGQWRPGAVVAHGVDGPWRVDVAREVVGPRWCR</sequence>
<dbReference type="KEGG" id="sesp:BN6_23250"/>
<feature type="transmembrane region" description="Helical" evidence="6">
    <location>
        <begin position="16"/>
        <end position="36"/>
    </location>
</feature>
<dbReference type="Pfam" id="PF02687">
    <property type="entry name" value="FtsX"/>
    <property type="match status" value="1"/>
</dbReference>
<evidence type="ECO:0000313" key="8">
    <source>
        <dbReference type="EMBL" id="CCH29643.1"/>
    </source>
</evidence>
<evidence type="ECO:0000256" key="4">
    <source>
        <dbReference type="ARBA" id="ARBA00022989"/>
    </source>
</evidence>
<name>K0JZF7_SACES</name>
<organism evidence="8 9">
    <name type="scientific">Saccharothrix espanaensis (strain ATCC 51144 / DSM 44229 / JCM 9112 / NBRC 15066 / NRRL 15764)</name>
    <dbReference type="NCBI Taxonomy" id="1179773"/>
    <lineage>
        <taxon>Bacteria</taxon>
        <taxon>Bacillati</taxon>
        <taxon>Actinomycetota</taxon>
        <taxon>Actinomycetes</taxon>
        <taxon>Pseudonocardiales</taxon>
        <taxon>Pseudonocardiaceae</taxon>
        <taxon>Saccharothrix</taxon>
    </lineage>
</organism>
<evidence type="ECO:0000313" key="9">
    <source>
        <dbReference type="Proteomes" id="UP000006281"/>
    </source>
</evidence>
<protein>
    <recommendedName>
        <fullName evidence="7">ABC3 transporter permease C-terminal domain-containing protein</fullName>
    </recommendedName>
</protein>
<dbReference type="RefSeq" id="WP_015099755.1">
    <property type="nucleotide sequence ID" value="NC_019673.1"/>
</dbReference>
<feature type="transmembrane region" description="Helical" evidence="6">
    <location>
        <begin position="226"/>
        <end position="251"/>
    </location>
</feature>
<dbReference type="Proteomes" id="UP000006281">
    <property type="component" value="Chromosome"/>
</dbReference>
<evidence type="ECO:0000256" key="5">
    <source>
        <dbReference type="ARBA" id="ARBA00023136"/>
    </source>
</evidence>